<dbReference type="CDD" id="cd23767">
    <property type="entry name" value="IQCD"/>
    <property type="match status" value="1"/>
</dbReference>
<dbReference type="GO" id="GO:0030048">
    <property type="term" value="P:actin filament-based movement"/>
    <property type="evidence" value="ECO:0007669"/>
    <property type="project" value="TreeGrafter"/>
</dbReference>
<keyword evidence="6 9" id="KW-0518">Myosin</keyword>
<dbReference type="Gene3D" id="1.10.10.820">
    <property type="match status" value="1"/>
</dbReference>
<keyword evidence="5" id="KW-0446">Lipid-binding</keyword>
<dbReference type="Gene3D" id="3.40.850.10">
    <property type="entry name" value="Kinesin motor domain"/>
    <property type="match status" value="1"/>
</dbReference>
<dbReference type="Gene3D" id="1.20.5.190">
    <property type="match status" value="1"/>
</dbReference>
<feature type="binding site" evidence="9">
    <location>
        <begin position="105"/>
        <end position="112"/>
    </location>
    <ligand>
        <name>ATP</name>
        <dbReference type="ChEBI" id="CHEBI:30616"/>
    </ligand>
</feature>
<dbReference type="PANTHER" id="PTHR13140:SF802">
    <property type="entry name" value="UNCONVENTIONAL MYOSIN-IB ISOFORM X1"/>
    <property type="match status" value="1"/>
</dbReference>
<evidence type="ECO:0000256" key="4">
    <source>
        <dbReference type="ARBA" id="ARBA00022840"/>
    </source>
</evidence>
<reference evidence="11" key="1">
    <citation type="submission" date="2021-05" db="EMBL/GenBank/DDBJ databases">
        <authorList>
            <person name="Alioto T."/>
            <person name="Alioto T."/>
            <person name="Gomez Garrido J."/>
        </authorList>
    </citation>
    <scope>NUCLEOTIDE SEQUENCE</scope>
</reference>
<dbReference type="EMBL" id="HBUF01047061">
    <property type="protein sequence ID" value="CAG6620116.1"/>
    <property type="molecule type" value="Transcribed_RNA"/>
</dbReference>
<evidence type="ECO:0000259" key="10">
    <source>
        <dbReference type="PROSITE" id="PS51456"/>
    </source>
</evidence>
<dbReference type="GO" id="GO:0007015">
    <property type="term" value="P:actin filament organization"/>
    <property type="evidence" value="ECO:0007669"/>
    <property type="project" value="TreeGrafter"/>
</dbReference>
<comment type="subcellular location">
    <subcellularLocation>
        <location evidence="1">Cell membrane</location>
        <topology evidence="1">Peripheral membrane protein</topology>
        <orientation evidence="1">Cytoplasmic side</orientation>
    </subcellularLocation>
</comment>
<evidence type="ECO:0000256" key="7">
    <source>
        <dbReference type="ARBA" id="ARBA00023175"/>
    </source>
</evidence>
<dbReference type="PROSITE" id="PS50096">
    <property type="entry name" value="IQ"/>
    <property type="match status" value="1"/>
</dbReference>
<evidence type="ECO:0000256" key="3">
    <source>
        <dbReference type="ARBA" id="ARBA00022741"/>
    </source>
</evidence>
<evidence type="ECO:0000256" key="9">
    <source>
        <dbReference type="PROSITE-ProRule" id="PRU00782"/>
    </source>
</evidence>
<keyword evidence="3 9" id="KW-0547">Nucleotide-binding</keyword>
<dbReference type="InterPro" id="IPR001609">
    <property type="entry name" value="Myosin_head_motor_dom-like"/>
</dbReference>
<dbReference type="InterPro" id="IPR027417">
    <property type="entry name" value="P-loop_NTPase"/>
</dbReference>
<name>A0A8D8MBI2_9HEMI</name>
<dbReference type="Gene3D" id="6.20.240.20">
    <property type="match status" value="1"/>
</dbReference>
<evidence type="ECO:0000256" key="1">
    <source>
        <dbReference type="ARBA" id="ARBA00004413"/>
    </source>
</evidence>
<dbReference type="PANTHER" id="PTHR13140">
    <property type="entry name" value="MYOSIN"/>
    <property type="match status" value="1"/>
</dbReference>
<evidence type="ECO:0000256" key="2">
    <source>
        <dbReference type="ARBA" id="ARBA00008314"/>
    </source>
</evidence>
<dbReference type="SMART" id="SM00015">
    <property type="entry name" value="IQ"/>
    <property type="match status" value="2"/>
</dbReference>
<feature type="region of interest" description="Actin-binding" evidence="9">
    <location>
        <begin position="606"/>
        <end position="628"/>
    </location>
</feature>
<evidence type="ECO:0000256" key="5">
    <source>
        <dbReference type="ARBA" id="ARBA00023121"/>
    </source>
</evidence>
<evidence type="ECO:0000313" key="11">
    <source>
        <dbReference type="EMBL" id="CAG6620116.1"/>
    </source>
</evidence>
<dbReference type="Gene3D" id="1.20.120.720">
    <property type="entry name" value="Myosin VI head, motor domain, U50 subdomain"/>
    <property type="match status" value="1"/>
</dbReference>
<dbReference type="GO" id="GO:0007498">
    <property type="term" value="P:mesoderm development"/>
    <property type="evidence" value="ECO:0007669"/>
    <property type="project" value="UniProtKB-ARBA"/>
</dbReference>
<dbReference type="Pfam" id="PF00612">
    <property type="entry name" value="IQ"/>
    <property type="match status" value="1"/>
</dbReference>
<dbReference type="AlphaFoldDB" id="A0A8D8MBI2"/>
<dbReference type="GO" id="GO:0005886">
    <property type="term" value="C:plasma membrane"/>
    <property type="evidence" value="ECO:0007669"/>
    <property type="project" value="UniProtKB-SubCell"/>
</dbReference>
<accession>A0A8D8MBI2</accession>
<evidence type="ECO:0000256" key="6">
    <source>
        <dbReference type="ARBA" id="ARBA00023123"/>
    </source>
</evidence>
<organism evidence="11">
    <name type="scientific">Cacopsylla melanoneura</name>
    <dbReference type="NCBI Taxonomy" id="428564"/>
    <lineage>
        <taxon>Eukaryota</taxon>
        <taxon>Metazoa</taxon>
        <taxon>Ecdysozoa</taxon>
        <taxon>Arthropoda</taxon>
        <taxon>Hexapoda</taxon>
        <taxon>Insecta</taxon>
        <taxon>Pterygota</taxon>
        <taxon>Neoptera</taxon>
        <taxon>Paraneoptera</taxon>
        <taxon>Hemiptera</taxon>
        <taxon>Sternorrhyncha</taxon>
        <taxon>Psylloidea</taxon>
        <taxon>Psyllidae</taxon>
        <taxon>Psyllinae</taxon>
        <taxon>Cacopsylla</taxon>
    </lineage>
</organism>
<dbReference type="InterPro" id="IPR036961">
    <property type="entry name" value="Kinesin_motor_dom_sf"/>
</dbReference>
<dbReference type="SMART" id="SM00242">
    <property type="entry name" value="MYSc"/>
    <property type="match status" value="1"/>
</dbReference>
<dbReference type="Gene3D" id="1.20.58.530">
    <property type="match status" value="1"/>
</dbReference>
<dbReference type="PROSITE" id="PS51456">
    <property type="entry name" value="MYOSIN_MOTOR"/>
    <property type="match status" value="1"/>
</dbReference>
<sequence>MDPPSLVVDSETGAWDCVLLDPLSEESFISNLALRYKRDHIYTYIGNVLVSVNPYRPLNIYSAELARAYRTRGPFQLPPHIFAVAGSAYRWLRDRSEDQCIIVSGESGSGKTHAAAMVVYFIASATPGVGPGLESIRTKLRHMGPLLEAFGNAQTLKNDNSSRFGKYLDIEFDYKGDPLGAHITNYLLEKSRVTHQAPGERNFHIFYQLLVGADVHLLKLLKLQRNTENYSFLKCSLHNHLASPFTPATSPHLEDKLCFQRTKKSLESVGFSPDEIIDVFKVVSSVLKLGNVVFIPSNNIDGTEGCTVSNDYELYEVCDLLSMDCTILQGAITSRSLFIDDPHEECGSTLIVTELSASEATQSRNSLCRALYSRLFTYIVNRTNKAVKVKPSGKRKVLGILDIYGFEAYDGKGGSSNGFEQFIINFCNEKLHQLFTDVMLREEQEEYRRENIEWCYVEFFNNSAICDVIETNSHGILSLLDAECSDEGFLLKLGSYSASLTPERCGRGPRSVLCTPATSSSAAQATTGGDNSLPPMCFRLRHYAGTVVYNVRGFVEKNGELLHRDVSLAMFTSQHPLLKHLFPEGNPKRPFVKKPTTTGTQFKISVDSLMKNLVSKQLHYVRCIRPNTGHHARLFEPGLVQHQVKYLGLLETVRIRRSGFCYRLPFDQFVSRYKLLSPVTWPCSPCSPVEAVHAILHGLPIPRGEFAFGRSKLFVRSPRSVFELEEFRRDRLEDLAVLIQKVWRGYHQRKDYLKRKRSQIIIASAWRSWRECRYGITYQGRRHLWCLYNIAKEEYRNLKQKKLVEWAVRTIQRYYIRWKRRHFLISLAIDLSTLCDSPISREWPPCPRRLTETSLLIRRLHHKWRCHKYRMRFDQVSRNRMREKVTASIIFRDRKASYAKSVSHPFLGDYVRLRQNVQWKKMSLESNDQYVVFADMINKITRSSGKV</sequence>
<dbReference type="GO" id="GO:0006897">
    <property type="term" value="P:endocytosis"/>
    <property type="evidence" value="ECO:0007669"/>
    <property type="project" value="TreeGrafter"/>
</dbReference>
<dbReference type="GO" id="GO:0005524">
    <property type="term" value="F:ATP binding"/>
    <property type="evidence" value="ECO:0007669"/>
    <property type="project" value="UniProtKB-UniRule"/>
</dbReference>
<dbReference type="Pfam" id="PF00063">
    <property type="entry name" value="Myosin_head"/>
    <property type="match status" value="1"/>
</dbReference>
<comment type="similarity">
    <text evidence="2 9">Belongs to the TRAFAC class myosin-kinesin ATPase superfamily. Myosin family.</text>
</comment>
<dbReference type="GO" id="GO:0048803">
    <property type="term" value="P:imaginal disc-derived male genitalia morphogenesis"/>
    <property type="evidence" value="ECO:0007669"/>
    <property type="project" value="UniProtKB-ARBA"/>
</dbReference>
<dbReference type="InterPro" id="IPR000048">
    <property type="entry name" value="IQ_motif_EF-hand-BS"/>
</dbReference>
<keyword evidence="4 9" id="KW-0067">ATP-binding</keyword>
<dbReference type="PRINTS" id="PR00193">
    <property type="entry name" value="MYOSINHEAVY"/>
</dbReference>
<dbReference type="EMBL" id="HBUF01047062">
    <property type="protein sequence ID" value="CAG6620118.1"/>
    <property type="molecule type" value="Transcribed_RNA"/>
</dbReference>
<proteinExistence type="inferred from homology"/>
<dbReference type="GO" id="GO:0051015">
    <property type="term" value="F:actin filament binding"/>
    <property type="evidence" value="ECO:0007669"/>
    <property type="project" value="TreeGrafter"/>
</dbReference>
<dbReference type="GO" id="GO:0000146">
    <property type="term" value="F:microfilament motor activity"/>
    <property type="evidence" value="ECO:0007669"/>
    <property type="project" value="TreeGrafter"/>
</dbReference>
<dbReference type="SUPFAM" id="SSF52540">
    <property type="entry name" value="P-loop containing nucleoside triphosphate hydrolases"/>
    <property type="match status" value="1"/>
</dbReference>
<keyword evidence="7 9" id="KW-0505">Motor protein</keyword>
<protein>
    <submittedName>
        <fullName evidence="11">Unconventional myosin-Ib</fullName>
    </submittedName>
</protein>
<dbReference type="GO" id="GO:0016459">
    <property type="term" value="C:myosin complex"/>
    <property type="evidence" value="ECO:0007669"/>
    <property type="project" value="UniProtKB-KW"/>
</dbReference>
<evidence type="ECO:0000256" key="8">
    <source>
        <dbReference type="ARBA" id="ARBA00023203"/>
    </source>
</evidence>
<keyword evidence="8 9" id="KW-0009">Actin-binding</keyword>
<feature type="domain" description="Myosin motor" evidence="10">
    <location>
        <begin position="12"/>
        <end position="729"/>
    </location>
</feature>
<dbReference type="GO" id="GO:0005546">
    <property type="term" value="F:phosphatidylinositol-4,5-bisphosphate binding"/>
    <property type="evidence" value="ECO:0007669"/>
    <property type="project" value="UniProtKB-ARBA"/>
</dbReference>
<dbReference type="FunFam" id="1.20.58.530:FF:000004">
    <property type="entry name" value="Unconventional myosin ID"/>
    <property type="match status" value="1"/>
</dbReference>
<dbReference type="GO" id="GO:0005902">
    <property type="term" value="C:microvillus"/>
    <property type="evidence" value="ECO:0007669"/>
    <property type="project" value="TreeGrafter"/>
</dbReference>
<dbReference type="GO" id="GO:0005938">
    <property type="term" value="C:cell cortex"/>
    <property type="evidence" value="ECO:0007669"/>
    <property type="project" value="UniProtKB-ARBA"/>
</dbReference>
<dbReference type="GO" id="GO:0007368">
    <property type="term" value="P:determination of left/right symmetry"/>
    <property type="evidence" value="ECO:0007669"/>
    <property type="project" value="UniProtKB-ARBA"/>
</dbReference>